<gene>
    <name evidence="2" type="ORF">BTMF_LOCUS14984</name>
</gene>
<dbReference type="WBParaSite" id="BTMF_0001701101-mRNA-1">
    <property type="protein sequence ID" value="BTMF_0001701101-mRNA-1"/>
    <property type="gene ID" value="BTMF_0001701101"/>
</dbReference>
<evidence type="ECO:0000256" key="1">
    <source>
        <dbReference type="SAM" id="MobiDB-lite"/>
    </source>
</evidence>
<organism evidence="4">
    <name type="scientific">Brugia timori</name>
    <dbReference type="NCBI Taxonomy" id="42155"/>
    <lineage>
        <taxon>Eukaryota</taxon>
        <taxon>Metazoa</taxon>
        <taxon>Ecdysozoa</taxon>
        <taxon>Nematoda</taxon>
        <taxon>Chromadorea</taxon>
        <taxon>Rhabditida</taxon>
        <taxon>Spirurina</taxon>
        <taxon>Spiruromorpha</taxon>
        <taxon>Filarioidea</taxon>
        <taxon>Onchocercidae</taxon>
        <taxon>Brugia</taxon>
    </lineage>
</organism>
<sequence>MSARSRKRLRRARLVLASLAHPPTFTAMSTASLVRWRQQIPQRHADHQGQPGIQQFSRPPLAEEEQHGHQHHHRADHAHQAAIPLSMAIPTDGIGDQCNACKQRQQRGEKQAFVATEDAKTRRSAKARQGREACWARRGRDDAAQGSGFVGKPCDPFH</sequence>
<dbReference type="EMBL" id="UZAG01021897">
    <property type="protein sequence ID" value="VDO51966.1"/>
    <property type="molecule type" value="Genomic_DNA"/>
</dbReference>
<dbReference type="AlphaFoldDB" id="A0A0R3RAE8"/>
<proteinExistence type="predicted"/>
<feature type="compositionally biased region" description="Basic and acidic residues" evidence="1">
    <location>
        <begin position="129"/>
        <end position="143"/>
    </location>
</feature>
<protein>
    <submittedName>
        <fullName evidence="4">Secreted protein</fullName>
    </submittedName>
</protein>
<accession>A0A0R3RAE8</accession>
<feature type="region of interest" description="Disordered" evidence="1">
    <location>
        <begin position="109"/>
        <end position="158"/>
    </location>
</feature>
<dbReference type="Proteomes" id="UP000280834">
    <property type="component" value="Unassembled WGS sequence"/>
</dbReference>
<feature type="region of interest" description="Disordered" evidence="1">
    <location>
        <begin position="42"/>
        <end position="79"/>
    </location>
</feature>
<evidence type="ECO:0000313" key="2">
    <source>
        <dbReference type="EMBL" id="VDO51966.1"/>
    </source>
</evidence>
<evidence type="ECO:0000313" key="3">
    <source>
        <dbReference type="Proteomes" id="UP000280834"/>
    </source>
</evidence>
<reference evidence="2 3" key="2">
    <citation type="submission" date="2018-11" db="EMBL/GenBank/DDBJ databases">
        <authorList>
            <consortium name="Pathogen Informatics"/>
        </authorList>
    </citation>
    <scope>NUCLEOTIDE SEQUENCE [LARGE SCALE GENOMIC DNA]</scope>
</reference>
<keyword evidence="3" id="KW-1185">Reference proteome</keyword>
<evidence type="ECO:0000313" key="4">
    <source>
        <dbReference type="WBParaSite" id="BTMF_0001701101-mRNA-1"/>
    </source>
</evidence>
<name>A0A0R3RAE8_9BILA</name>
<reference evidence="4" key="1">
    <citation type="submission" date="2017-02" db="UniProtKB">
        <authorList>
            <consortium name="WormBaseParasite"/>
        </authorList>
    </citation>
    <scope>IDENTIFICATION</scope>
</reference>